<comment type="catalytic activity">
    <reaction evidence="1">
        <text>ATP + H2O = ADP + phosphate + H(+)</text>
        <dbReference type="Rhea" id="RHEA:13065"/>
        <dbReference type="ChEBI" id="CHEBI:15377"/>
        <dbReference type="ChEBI" id="CHEBI:15378"/>
        <dbReference type="ChEBI" id="CHEBI:30616"/>
        <dbReference type="ChEBI" id="CHEBI:43474"/>
        <dbReference type="ChEBI" id="CHEBI:456216"/>
        <dbReference type="EC" id="5.6.2.3"/>
    </reaction>
</comment>
<dbReference type="Gene3D" id="3.40.50.300">
    <property type="entry name" value="P-loop containing nucleotide triphosphate hydrolases"/>
    <property type="match status" value="1"/>
</dbReference>
<keyword evidence="1" id="KW-0347">Helicase</keyword>
<dbReference type="VEuPathDB" id="FungiDB:PGTG_17426"/>
<comment type="similarity">
    <text evidence="1">Belongs to the helicase family.</text>
</comment>
<dbReference type="Pfam" id="PF05970">
    <property type="entry name" value="PIF1"/>
    <property type="match status" value="1"/>
</dbReference>
<keyword evidence="1" id="KW-0234">DNA repair</keyword>
<dbReference type="InterPro" id="IPR049163">
    <property type="entry name" value="Pif1-like_2B_dom"/>
</dbReference>
<dbReference type="EMBL" id="DS178358">
    <property type="protein sequence ID" value="EFP92121.1"/>
    <property type="molecule type" value="Genomic_DNA"/>
</dbReference>
<dbReference type="GO" id="GO:0016887">
    <property type="term" value="F:ATP hydrolysis activity"/>
    <property type="evidence" value="ECO:0007669"/>
    <property type="project" value="RHEA"/>
</dbReference>
<evidence type="ECO:0000259" key="3">
    <source>
        <dbReference type="Pfam" id="PF21530"/>
    </source>
</evidence>
<dbReference type="GO" id="GO:0006310">
    <property type="term" value="P:DNA recombination"/>
    <property type="evidence" value="ECO:0007669"/>
    <property type="project" value="UniProtKB-KW"/>
</dbReference>
<dbReference type="GeneID" id="10532081"/>
<dbReference type="InParanoid" id="E3L6E6"/>
<keyword evidence="1" id="KW-0547">Nucleotide-binding</keyword>
<dbReference type="Pfam" id="PF21530">
    <property type="entry name" value="Pif1_2B_dom"/>
    <property type="match status" value="1"/>
</dbReference>
<organism evidence="4 5">
    <name type="scientific">Puccinia graminis f. sp. tritici (strain CRL 75-36-700-3 / race SCCL)</name>
    <name type="common">Black stem rust fungus</name>
    <dbReference type="NCBI Taxonomy" id="418459"/>
    <lineage>
        <taxon>Eukaryota</taxon>
        <taxon>Fungi</taxon>
        <taxon>Dikarya</taxon>
        <taxon>Basidiomycota</taxon>
        <taxon>Pucciniomycotina</taxon>
        <taxon>Pucciniomycetes</taxon>
        <taxon>Pucciniales</taxon>
        <taxon>Pucciniaceae</taxon>
        <taxon>Puccinia</taxon>
    </lineage>
</organism>
<evidence type="ECO:0000256" key="1">
    <source>
        <dbReference type="RuleBase" id="RU363044"/>
    </source>
</evidence>
<keyword evidence="1" id="KW-0378">Hydrolase</keyword>
<proteinExistence type="inferred from homology"/>
<reference key="1">
    <citation type="submission" date="2007-01" db="EMBL/GenBank/DDBJ databases">
        <title>The Genome Sequence of Puccinia graminis f. sp. tritici Strain CRL 75-36-700-3.</title>
        <authorList>
            <consortium name="The Broad Institute Genome Sequencing Platform"/>
            <person name="Birren B."/>
            <person name="Lander E."/>
            <person name="Galagan J."/>
            <person name="Nusbaum C."/>
            <person name="Devon K."/>
            <person name="Cuomo C."/>
            <person name="Jaffe D."/>
            <person name="Butler J."/>
            <person name="Alvarez P."/>
            <person name="Gnerre S."/>
            <person name="Grabherr M."/>
            <person name="Mauceli E."/>
            <person name="Brockman W."/>
            <person name="Young S."/>
            <person name="LaButti K."/>
            <person name="Sykes S."/>
            <person name="DeCaprio D."/>
            <person name="Crawford M."/>
            <person name="Koehrsen M."/>
            <person name="Engels R."/>
            <person name="Montgomery P."/>
            <person name="Pearson M."/>
            <person name="Howarth C."/>
            <person name="Larson L."/>
            <person name="White J."/>
            <person name="Zeng Q."/>
            <person name="Kodira C."/>
            <person name="Yandava C."/>
            <person name="Alvarado L."/>
            <person name="O'Leary S."/>
            <person name="Szabo L."/>
            <person name="Dean R."/>
            <person name="Schein J."/>
        </authorList>
    </citation>
    <scope>NUCLEOTIDE SEQUENCE</scope>
    <source>
        <strain>CRL 75-36-700-3</strain>
    </source>
</reference>
<dbReference type="GO" id="GO:0005524">
    <property type="term" value="F:ATP binding"/>
    <property type="evidence" value="ECO:0007669"/>
    <property type="project" value="UniProtKB-KW"/>
</dbReference>
<dbReference type="GO" id="GO:0043139">
    <property type="term" value="F:5'-3' DNA helicase activity"/>
    <property type="evidence" value="ECO:0000318"/>
    <property type="project" value="GO_Central"/>
</dbReference>
<evidence type="ECO:0000313" key="5">
    <source>
        <dbReference type="Proteomes" id="UP000008783"/>
    </source>
</evidence>
<sequence length="1125" mass="125334">MTKNIDIGSLVSEPTKLYGLEPTLEGIGELTFGGTCSLEEKFQSFDLDMGLCNIYKIQLPIRPELQDCLRCVYASDEKIIAALIAPCLEDLGCSLSLFTDYTIRGSISHNDTSGTVWEFNPLLVRLCDSVAGQARQHGMDIGGVGIVQSIEERWDLAKTKHTKDEILVNHQPSKIQVLHTKTEMINSKSKITNSTSPDFESRLHNASDYSVPHRLGRCNHQCDSCGALHWAAEATLVDRTKLNKSYSMCCQKNKVTLPDFHESAPKYPSILRRLLTGKGEEEVNFQQFTRMYNNSISFTSLGARIDRSVQGPMGVNIFKISGALSHRISSLEPDNNSPGFSQIYVVGNKGIEEAEYRLNCALGQKKDNVKGVKIRQGIILSLINLMEKINPYANIFRNDLEVLSKAKAETISLQGVPSAGVDPKRYNNPTVDEDRQVGSLEWFAYLLFRRRKRFSPILADSNDEVRSFVDGRYISAVEVTCLAVHDEDEQLVYFEGEDGLAGQIESGKANQTTLTGYFELNAKNALGADDVPARSIFYEDIPAYFSWNKADKRWIRRKKRALAIGQVFSISYLAGERFYLRVLLLHRKGMVSFEDLKTVDGKVSQSYQDACNDRQLNEDERRVLAIFRLKTFVEGMGTTLDSCGLTITKKEKRLLREIQAEQEGSKNPNNIAARLCGSSASQDGPNSSLNIQNTDSCTSWWRMYSGGGHIAGEKLIAARLIIWDEIVTIHKNSIDAVNKSLKRICNSDAEFGGKDAIFLGDFRQILPVVKYNEHPPAFAATIKSSKIWPSIRQFKLTENMRLAQAIGASSDDKNRVFARALLILGEGKKQKSDFSIVTLNHMNIEAFKSKDEMRQELIEFVYGKLASQGQRTNREKIAYLNERCILAPLNRDVKKLNLEILSRLPGVTTTLRSIDTPDPDGVGSLPEECLNKLSIGGFPDHELQIKIGMPLVVLRNMDIKNGVCNGSRIMVIAYGVGFIVGKLMSGPCAGNEITLPRAKLHNKSNARSGLSFFRYQFPVAPAYAMSVNKSQGQTLGKVGVYLETDVFSHGQLYVAVSRVSDVANLLIVRPANRLGILNVVHRGLFKMCRKREVSKAICNLNGGEVEDFQFSVEVENTVPVMGNIN</sequence>
<dbReference type="KEGG" id="pgr:PGTG_17426"/>
<keyword evidence="1" id="KW-0233">DNA recombination</keyword>
<dbReference type="GO" id="GO:0000723">
    <property type="term" value="P:telomere maintenance"/>
    <property type="evidence" value="ECO:0007669"/>
    <property type="project" value="InterPro"/>
</dbReference>
<feature type="domain" description="DNA helicase Pif1-like DEAD-box helicase" evidence="2">
    <location>
        <begin position="713"/>
        <end position="832"/>
    </location>
</feature>
<protein>
    <recommendedName>
        <fullName evidence="1">ATP-dependent DNA helicase</fullName>
        <ecNumber evidence="1">5.6.2.3</ecNumber>
    </recommendedName>
</protein>
<dbReference type="InterPro" id="IPR027417">
    <property type="entry name" value="P-loop_NTPase"/>
</dbReference>
<dbReference type="PANTHER" id="PTHR10492:SF57">
    <property type="entry name" value="ATP-DEPENDENT DNA HELICASE"/>
    <property type="match status" value="1"/>
</dbReference>
<dbReference type="InterPro" id="IPR010285">
    <property type="entry name" value="DNA_helicase_pif1-like_DEAD"/>
</dbReference>
<dbReference type="SUPFAM" id="SSF52540">
    <property type="entry name" value="P-loop containing nucleoside triphosphate hydrolases"/>
    <property type="match status" value="1"/>
</dbReference>
<evidence type="ECO:0000259" key="2">
    <source>
        <dbReference type="Pfam" id="PF05970"/>
    </source>
</evidence>
<evidence type="ECO:0000313" key="4">
    <source>
        <dbReference type="EMBL" id="EFP92121.1"/>
    </source>
</evidence>
<name>E3L6E6_PUCGT</name>
<keyword evidence="1" id="KW-0227">DNA damage</keyword>
<gene>
    <name evidence="4" type="ORF">PGTG_17426</name>
</gene>
<dbReference type="AlphaFoldDB" id="E3L6E6"/>
<dbReference type="OrthoDB" id="3353471at2759"/>
<comment type="cofactor">
    <cofactor evidence="1">
        <name>Mg(2+)</name>
        <dbReference type="ChEBI" id="CHEBI:18420"/>
    </cofactor>
</comment>
<keyword evidence="5" id="KW-1185">Reference proteome</keyword>
<dbReference type="Proteomes" id="UP000008783">
    <property type="component" value="Unassembled WGS sequence"/>
</dbReference>
<accession>E3L6E6</accession>
<dbReference type="EC" id="5.6.2.3" evidence="1"/>
<feature type="domain" description="DNA helicase Pif1-like 2B" evidence="3">
    <location>
        <begin position="928"/>
        <end position="972"/>
    </location>
</feature>
<dbReference type="HOGENOM" id="CLU_279793_0_0_1"/>
<dbReference type="PANTHER" id="PTHR10492">
    <property type="match status" value="1"/>
</dbReference>
<keyword evidence="1" id="KW-0067">ATP-binding</keyword>
<dbReference type="STRING" id="418459.E3L6E6"/>
<dbReference type="OMA" id="WENHEDS"/>
<dbReference type="RefSeq" id="XP_003336540.1">
    <property type="nucleotide sequence ID" value="XM_003336492.1"/>
</dbReference>
<reference evidence="5" key="2">
    <citation type="journal article" date="2011" name="Proc. Natl. Acad. Sci. U.S.A.">
        <title>Obligate biotrophy features unraveled by the genomic analysis of rust fungi.</title>
        <authorList>
            <person name="Duplessis S."/>
            <person name="Cuomo C.A."/>
            <person name="Lin Y.-C."/>
            <person name="Aerts A."/>
            <person name="Tisserant E."/>
            <person name="Veneault-Fourrey C."/>
            <person name="Joly D.L."/>
            <person name="Hacquard S."/>
            <person name="Amselem J."/>
            <person name="Cantarel B.L."/>
            <person name="Chiu R."/>
            <person name="Coutinho P.M."/>
            <person name="Feau N."/>
            <person name="Field M."/>
            <person name="Frey P."/>
            <person name="Gelhaye E."/>
            <person name="Goldberg J."/>
            <person name="Grabherr M.G."/>
            <person name="Kodira C.D."/>
            <person name="Kohler A."/>
            <person name="Kuees U."/>
            <person name="Lindquist E.A."/>
            <person name="Lucas S.M."/>
            <person name="Mago R."/>
            <person name="Mauceli E."/>
            <person name="Morin E."/>
            <person name="Murat C."/>
            <person name="Pangilinan J.L."/>
            <person name="Park R."/>
            <person name="Pearson M."/>
            <person name="Quesneville H."/>
            <person name="Rouhier N."/>
            <person name="Sakthikumar S."/>
            <person name="Salamov A.A."/>
            <person name="Schmutz J."/>
            <person name="Selles B."/>
            <person name="Shapiro H."/>
            <person name="Tanguay P."/>
            <person name="Tuskan G.A."/>
            <person name="Henrissat B."/>
            <person name="Van de Peer Y."/>
            <person name="Rouze P."/>
            <person name="Ellis J.G."/>
            <person name="Dodds P.N."/>
            <person name="Schein J.E."/>
            <person name="Zhong S."/>
            <person name="Hamelin R.C."/>
            <person name="Grigoriev I.V."/>
            <person name="Szabo L.J."/>
            <person name="Martin F."/>
        </authorList>
    </citation>
    <scope>NUCLEOTIDE SEQUENCE [LARGE SCALE GENOMIC DNA]</scope>
    <source>
        <strain evidence="5">CRL 75-36-700-3 / race SCCL</strain>
    </source>
</reference>
<dbReference type="CDD" id="cd18809">
    <property type="entry name" value="SF1_C_RecD"/>
    <property type="match status" value="1"/>
</dbReference>
<dbReference type="GO" id="GO:0006281">
    <property type="term" value="P:DNA repair"/>
    <property type="evidence" value="ECO:0007669"/>
    <property type="project" value="UniProtKB-KW"/>
</dbReference>